<evidence type="ECO:0000313" key="2">
    <source>
        <dbReference type="Proteomes" id="UP001056120"/>
    </source>
</evidence>
<organism evidence="1 2">
    <name type="scientific">Smallanthus sonchifolius</name>
    <dbReference type="NCBI Taxonomy" id="185202"/>
    <lineage>
        <taxon>Eukaryota</taxon>
        <taxon>Viridiplantae</taxon>
        <taxon>Streptophyta</taxon>
        <taxon>Embryophyta</taxon>
        <taxon>Tracheophyta</taxon>
        <taxon>Spermatophyta</taxon>
        <taxon>Magnoliopsida</taxon>
        <taxon>eudicotyledons</taxon>
        <taxon>Gunneridae</taxon>
        <taxon>Pentapetalae</taxon>
        <taxon>asterids</taxon>
        <taxon>campanulids</taxon>
        <taxon>Asterales</taxon>
        <taxon>Asteraceae</taxon>
        <taxon>Asteroideae</taxon>
        <taxon>Heliantheae alliance</taxon>
        <taxon>Millerieae</taxon>
        <taxon>Smallanthus</taxon>
    </lineage>
</organism>
<dbReference type="EMBL" id="CM042031">
    <property type="protein sequence ID" value="KAI3784872.1"/>
    <property type="molecule type" value="Genomic_DNA"/>
</dbReference>
<keyword evidence="2" id="KW-1185">Reference proteome</keyword>
<proteinExistence type="predicted"/>
<sequence>MFLQIKASVDGKNFNIDPEIGVDRKFSSHLMIPMTTTATSHSMECTAIRLPRFPTVRCSALPNLPPRHFRTSYRRLSGTRVE</sequence>
<comment type="caution">
    <text evidence="1">The sequence shown here is derived from an EMBL/GenBank/DDBJ whole genome shotgun (WGS) entry which is preliminary data.</text>
</comment>
<accession>A0ACB9GQ70</accession>
<evidence type="ECO:0000313" key="1">
    <source>
        <dbReference type="EMBL" id="KAI3784872.1"/>
    </source>
</evidence>
<name>A0ACB9GQ70_9ASTR</name>
<gene>
    <name evidence="1" type="ORF">L1987_43979</name>
</gene>
<protein>
    <submittedName>
        <fullName evidence="1">Uncharacterized protein</fullName>
    </submittedName>
</protein>
<reference evidence="1 2" key="2">
    <citation type="journal article" date="2022" name="Mol. Ecol. Resour.">
        <title>The genomes of chicory, endive, great burdock and yacon provide insights into Asteraceae paleo-polyploidization history and plant inulin production.</title>
        <authorList>
            <person name="Fan W."/>
            <person name="Wang S."/>
            <person name="Wang H."/>
            <person name="Wang A."/>
            <person name="Jiang F."/>
            <person name="Liu H."/>
            <person name="Zhao H."/>
            <person name="Xu D."/>
            <person name="Zhang Y."/>
        </authorList>
    </citation>
    <scope>NUCLEOTIDE SEQUENCE [LARGE SCALE GENOMIC DNA]</scope>
    <source>
        <strain evidence="2">cv. Yunnan</strain>
        <tissue evidence="1">Leaves</tissue>
    </source>
</reference>
<reference evidence="2" key="1">
    <citation type="journal article" date="2022" name="Mol. Ecol. Resour.">
        <title>The genomes of chicory, endive, great burdock and yacon provide insights into Asteraceae palaeo-polyploidization history and plant inulin production.</title>
        <authorList>
            <person name="Fan W."/>
            <person name="Wang S."/>
            <person name="Wang H."/>
            <person name="Wang A."/>
            <person name="Jiang F."/>
            <person name="Liu H."/>
            <person name="Zhao H."/>
            <person name="Xu D."/>
            <person name="Zhang Y."/>
        </authorList>
    </citation>
    <scope>NUCLEOTIDE SEQUENCE [LARGE SCALE GENOMIC DNA]</scope>
    <source>
        <strain evidence="2">cv. Yunnan</strain>
    </source>
</reference>
<dbReference type="Proteomes" id="UP001056120">
    <property type="component" value="Linkage Group LG14"/>
</dbReference>